<accession>A0A7C3E5H1</accession>
<evidence type="ECO:0000259" key="2">
    <source>
        <dbReference type="Pfam" id="PF02517"/>
    </source>
</evidence>
<keyword evidence="1" id="KW-0472">Membrane</keyword>
<feature type="transmembrane region" description="Helical" evidence="1">
    <location>
        <begin position="219"/>
        <end position="237"/>
    </location>
</feature>
<keyword evidence="3" id="KW-0482">Metalloprotease</keyword>
<feature type="domain" description="CAAX prenyl protease 2/Lysostaphin resistance protein A-like" evidence="2">
    <location>
        <begin position="116"/>
        <end position="225"/>
    </location>
</feature>
<evidence type="ECO:0000313" key="3">
    <source>
        <dbReference type="EMBL" id="HFH28071.1"/>
    </source>
</evidence>
<dbReference type="EMBL" id="DSVL01000029">
    <property type="protein sequence ID" value="HFH28071.1"/>
    <property type="molecule type" value="Genomic_DNA"/>
</dbReference>
<dbReference type="GO" id="GO:0004175">
    <property type="term" value="F:endopeptidase activity"/>
    <property type="evidence" value="ECO:0007669"/>
    <property type="project" value="UniProtKB-ARBA"/>
</dbReference>
<keyword evidence="3" id="KW-0645">Protease</keyword>
<dbReference type="GO" id="GO:0008237">
    <property type="term" value="F:metallopeptidase activity"/>
    <property type="evidence" value="ECO:0007669"/>
    <property type="project" value="UniProtKB-KW"/>
</dbReference>
<keyword evidence="3" id="KW-0378">Hydrolase</keyword>
<sequence length="242" mass="27758">MVLLIITRVISDSAFFFARPIYHNLQHLDPDGSYLYITLHHIIQAIFALLVIGLFSQVFHISSKEFGFNTNKFSFAIQRVIQFSLFWFCIQGFIGFLLVYMKKVSAAFPFPLTANNIIPYVAFQLVLSGTSEELLFRAMVMTPIIIYGKRRGFSERTSGLLAAGIATIIFMLAHINFTWNPFRITYFNFLQQLTCLIFGLFYSYLFIKTRSVIGSILAHNLLNTVIVAIGLILNWIFRHISL</sequence>
<dbReference type="GO" id="GO:0006508">
    <property type="term" value="P:proteolysis"/>
    <property type="evidence" value="ECO:0007669"/>
    <property type="project" value="UniProtKB-KW"/>
</dbReference>
<dbReference type="InterPro" id="IPR003675">
    <property type="entry name" value="Rce1/LyrA-like_dom"/>
</dbReference>
<organism evidence="3">
    <name type="scientific">Gracilinema caldarium</name>
    <dbReference type="NCBI Taxonomy" id="215591"/>
    <lineage>
        <taxon>Bacteria</taxon>
        <taxon>Pseudomonadati</taxon>
        <taxon>Spirochaetota</taxon>
        <taxon>Spirochaetia</taxon>
        <taxon>Spirochaetales</taxon>
        <taxon>Breznakiellaceae</taxon>
        <taxon>Gracilinema</taxon>
    </lineage>
</organism>
<evidence type="ECO:0000256" key="1">
    <source>
        <dbReference type="SAM" id="Phobius"/>
    </source>
</evidence>
<dbReference type="GO" id="GO:0080120">
    <property type="term" value="P:CAAX-box protein maturation"/>
    <property type="evidence" value="ECO:0007669"/>
    <property type="project" value="UniProtKB-ARBA"/>
</dbReference>
<dbReference type="AlphaFoldDB" id="A0A7C3E5H1"/>
<feature type="transmembrane region" description="Helical" evidence="1">
    <location>
        <begin position="121"/>
        <end position="147"/>
    </location>
</feature>
<protein>
    <submittedName>
        <fullName evidence="3">CPBP family intramembrane metalloprotease</fullName>
    </submittedName>
</protein>
<comment type="caution">
    <text evidence="3">The sequence shown here is derived from an EMBL/GenBank/DDBJ whole genome shotgun (WGS) entry which is preliminary data.</text>
</comment>
<name>A0A7C3E5H1_9SPIR</name>
<keyword evidence="1" id="KW-1133">Transmembrane helix</keyword>
<gene>
    <name evidence="3" type="ORF">ENS59_00950</name>
</gene>
<keyword evidence="1" id="KW-0812">Transmembrane</keyword>
<feature type="transmembrane region" description="Helical" evidence="1">
    <location>
        <begin position="189"/>
        <end position="207"/>
    </location>
</feature>
<feature type="transmembrane region" description="Helical" evidence="1">
    <location>
        <begin position="34"/>
        <end position="59"/>
    </location>
</feature>
<feature type="transmembrane region" description="Helical" evidence="1">
    <location>
        <begin position="159"/>
        <end position="177"/>
    </location>
</feature>
<feature type="transmembrane region" description="Helical" evidence="1">
    <location>
        <begin position="80"/>
        <end position="101"/>
    </location>
</feature>
<proteinExistence type="predicted"/>
<reference evidence="3" key="1">
    <citation type="journal article" date="2020" name="mSystems">
        <title>Genome- and Community-Level Interaction Insights into Carbon Utilization and Element Cycling Functions of Hydrothermarchaeota in Hydrothermal Sediment.</title>
        <authorList>
            <person name="Zhou Z."/>
            <person name="Liu Y."/>
            <person name="Xu W."/>
            <person name="Pan J."/>
            <person name="Luo Z.H."/>
            <person name="Li M."/>
        </authorList>
    </citation>
    <scope>NUCLEOTIDE SEQUENCE [LARGE SCALE GENOMIC DNA]</scope>
    <source>
        <strain evidence="3">SpSt-503</strain>
    </source>
</reference>
<dbReference type="Pfam" id="PF02517">
    <property type="entry name" value="Rce1-like"/>
    <property type="match status" value="1"/>
</dbReference>